<accession>A0A4Q0VPC1</accession>
<dbReference type="Proteomes" id="UP000290649">
    <property type="component" value="Unassembled WGS sequence"/>
</dbReference>
<dbReference type="EMBL" id="QOUX01000047">
    <property type="protein sequence ID" value="RXI96732.1"/>
    <property type="molecule type" value="Genomic_DNA"/>
</dbReference>
<evidence type="ECO:0000256" key="5">
    <source>
        <dbReference type="ARBA" id="ARBA00022592"/>
    </source>
</evidence>
<dbReference type="SUPFAM" id="SSF53850">
    <property type="entry name" value="Periplasmic binding protein-like II"/>
    <property type="match status" value="1"/>
</dbReference>
<dbReference type="InterPro" id="IPR024370">
    <property type="entry name" value="PBP_domain"/>
</dbReference>
<dbReference type="Gene3D" id="3.40.190.10">
    <property type="entry name" value="Periplasmic binding protein-like II"/>
    <property type="match status" value="2"/>
</dbReference>
<evidence type="ECO:0000256" key="4">
    <source>
        <dbReference type="ARBA" id="ARBA00011529"/>
    </source>
</evidence>
<dbReference type="GO" id="GO:0005886">
    <property type="term" value="C:plasma membrane"/>
    <property type="evidence" value="ECO:0007669"/>
    <property type="project" value="UniProtKB-SubCell"/>
</dbReference>
<protein>
    <recommendedName>
        <fullName evidence="10">PBP domain-containing protein</fullName>
    </recommendedName>
</protein>
<feature type="domain" description="PBP" evidence="10">
    <location>
        <begin position="115"/>
        <end position="351"/>
    </location>
</feature>
<comment type="function">
    <text evidence="1">Part of the ABC transporter complex PstSACB involved in phosphate import.</text>
</comment>
<evidence type="ECO:0000256" key="2">
    <source>
        <dbReference type="ARBA" id="ARBA00004193"/>
    </source>
</evidence>
<dbReference type="InterPro" id="IPR050811">
    <property type="entry name" value="Phosphate_ABC_transporter"/>
</dbReference>
<evidence type="ECO:0000313" key="11">
    <source>
        <dbReference type="EMBL" id="RXI96732.1"/>
    </source>
</evidence>
<keyword evidence="5" id="KW-0592">Phosphate transport</keyword>
<keyword evidence="8" id="KW-0449">Lipoprotein</keyword>
<keyword evidence="7" id="KW-0564">Palmitate</keyword>
<dbReference type="Pfam" id="PF12849">
    <property type="entry name" value="PBP_like_2"/>
    <property type="match status" value="1"/>
</dbReference>
<proteinExistence type="inferred from homology"/>
<keyword evidence="9" id="KW-0472">Membrane</keyword>
<comment type="subunit">
    <text evidence="4">The complex is composed of two ATP-binding proteins (PstB), two transmembrane proteins (PstC and PstA) and a solute-binding protein (PstS).</text>
</comment>
<evidence type="ECO:0000256" key="3">
    <source>
        <dbReference type="ARBA" id="ARBA00008725"/>
    </source>
</evidence>
<evidence type="ECO:0000256" key="6">
    <source>
        <dbReference type="ARBA" id="ARBA00022729"/>
    </source>
</evidence>
<comment type="subcellular location">
    <subcellularLocation>
        <location evidence="2">Cell membrane</location>
        <topology evidence="2">Lipid-anchor</topology>
    </subcellularLocation>
</comment>
<keyword evidence="5" id="KW-0813">Transport</keyword>
<keyword evidence="12" id="KW-1185">Reference proteome</keyword>
<evidence type="ECO:0000259" key="10">
    <source>
        <dbReference type="Pfam" id="PF12849"/>
    </source>
</evidence>
<feature type="transmembrane region" description="Helical" evidence="9">
    <location>
        <begin position="18"/>
        <end position="39"/>
    </location>
</feature>
<dbReference type="PANTHER" id="PTHR30570:SF1">
    <property type="entry name" value="PHOSPHATE-BINDING PROTEIN PSTS"/>
    <property type="match status" value="1"/>
</dbReference>
<keyword evidence="9" id="KW-1133">Transmembrane helix</keyword>
<keyword evidence="6" id="KW-0732">Signal</keyword>
<evidence type="ECO:0000256" key="1">
    <source>
        <dbReference type="ARBA" id="ARBA00002841"/>
    </source>
</evidence>
<keyword evidence="9" id="KW-0812">Transmembrane</keyword>
<comment type="similarity">
    <text evidence="3">Belongs to the PstS family.</text>
</comment>
<sequence length="366" mass="40954">MFGFVAVVFVSLMGGFKFYAPFIVFVTIGVIFLSLNAIFKFAREKIVKVASISFLSICILAVAVYETIEAYHNNIGTVNAEVNLYKYHPFAENSKVVSLPEASTMTLEGELPILDGATALYPLYSAFVKSIYPEKDYDLYNSEVMSSKTDEAYRKLLNGEVDMIFAAGPSDFHLRQAEHKGIELQLTPIGKEAFVFFVNAKNPVESLTIEQIQRIYSGEVTNWQEVGGNHASIRAFQRPANSGSQTALERLMGEKELMTPPKEDIVSGMGGIISETSRYRNYKNAIGYSFRFFSTEMIQNGEIRHLKINGVFPSKETIRSGEYPITSEFYVITAGSENPHIDTFIDWILSEQGQYLVEATGYVPVK</sequence>
<evidence type="ECO:0000313" key="12">
    <source>
        <dbReference type="Proteomes" id="UP000290649"/>
    </source>
</evidence>
<gene>
    <name evidence="11" type="ORF">DS745_21075</name>
</gene>
<dbReference type="OrthoDB" id="9790048at2"/>
<name>A0A4Q0VPC1_9BACI</name>
<dbReference type="AlphaFoldDB" id="A0A4Q0VPC1"/>
<dbReference type="GO" id="GO:0006817">
    <property type="term" value="P:phosphate ion transport"/>
    <property type="evidence" value="ECO:0007669"/>
    <property type="project" value="UniProtKB-KW"/>
</dbReference>
<feature type="transmembrane region" description="Helical" evidence="9">
    <location>
        <begin position="46"/>
        <end position="65"/>
    </location>
</feature>
<comment type="caution">
    <text evidence="11">The sequence shown here is derived from an EMBL/GenBank/DDBJ whole genome shotgun (WGS) entry which is preliminary data.</text>
</comment>
<evidence type="ECO:0000256" key="8">
    <source>
        <dbReference type="ARBA" id="ARBA00023288"/>
    </source>
</evidence>
<organism evidence="11 12">
    <name type="scientific">Anaerobacillus alkaliphilus</name>
    <dbReference type="NCBI Taxonomy" id="1548597"/>
    <lineage>
        <taxon>Bacteria</taxon>
        <taxon>Bacillati</taxon>
        <taxon>Bacillota</taxon>
        <taxon>Bacilli</taxon>
        <taxon>Bacillales</taxon>
        <taxon>Bacillaceae</taxon>
        <taxon>Anaerobacillus</taxon>
    </lineage>
</organism>
<dbReference type="PANTHER" id="PTHR30570">
    <property type="entry name" value="PERIPLASMIC PHOSPHATE BINDING COMPONENT OF PHOSPHATE ABC TRANSPORTER"/>
    <property type="match status" value="1"/>
</dbReference>
<reference evidence="11 12" key="1">
    <citation type="journal article" date="2019" name="Int. J. Syst. Evol. Microbiol.">
        <title>Anaerobacillus alkaliphilus sp. nov., a novel alkaliphilic and moderately halophilic bacterium.</title>
        <authorList>
            <person name="Borsodi A.K."/>
            <person name="Aszalos J.M."/>
            <person name="Bihari P."/>
            <person name="Nagy I."/>
            <person name="Schumann P."/>
            <person name="Sproer C."/>
            <person name="Kovacs A.L."/>
            <person name="Boka K."/>
            <person name="Dobosy P."/>
            <person name="Ovari M."/>
            <person name="Szili-Kovacs T."/>
            <person name="Toth E."/>
        </authorList>
    </citation>
    <scope>NUCLEOTIDE SEQUENCE [LARGE SCALE GENOMIC DNA]</scope>
    <source>
        <strain evidence="11 12">B16-10</strain>
    </source>
</reference>
<evidence type="ECO:0000256" key="9">
    <source>
        <dbReference type="SAM" id="Phobius"/>
    </source>
</evidence>
<evidence type="ECO:0000256" key="7">
    <source>
        <dbReference type="ARBA" id="ARBA00023139"/>
    </source>
</evidence>